<dbReference type="Pfam" id="PF21347">
    <property type="entry name" value="DUF3108_like"/>
    <property type="match status" value="1"/>
</dbReference>
<reference evidence="2" key="1">
    <citation type="submission" date="2018-06" db="EMBL/GenBank/DDBJ databases">
        <authorList>
            <person name="Zhirakovskaya E."/>
        </authorList>
    </citation>
    <scope>NUCLEOTIDE SEQUENCE</scope>
</reference>
<dbReference type="AlphaFoldDB" id="A0A3B1BUE3"/>
<dbReference type="Gene3D" id="2.40.360.20">
    <property type="match status" value="1"/>
</dbReference>
<sequence>MERLKILLKHFLFIPAIVIAQGNDIDSTSSFDTTKSNNAHIEQKTYNLFNYQPAEDIRLIYDSDFGETTSKIVHTEDGYLVFNENNDFHYIQSLKYEDDGIYLLKADQEVDLFLFLSKEIETLYPTPALQMPKFLTVGQEWNWEGYKVEDDDSIKVKTIGKVIGEESVTVPAGTFDALKIRYKIETSEGEHSVIDQWIVKGIGRVKLHVDMDGNGFIGTILSILGYDEIEFTLKEIKYAELVDKY</sequence>
<gene>
    <name evidence="2" type="ORF">MNBD_IGNAVI01-800</name>
</gene>
<proteinExistence type="predicted"/>
<accession>A0A3B1BUE3</accession>
<evidence type="ECO:0000259" key="1">
    <source>
        <dbReference type="Pfam" id="PF21347"/>
    </source>
</evidence>
<evidence type="ECO:0000313" key="2">
    <source>
        <dbReference type="EMBL" id="VAX15148.1"/>
    </source>
</evidence>
<feature type="domain" description="DUF3108" evidence="1">
    <location>
        <begin position="161"/>
        <end position="206"/>
    </location>
</feature>
<name>A0A3B1BUE3_9ZZZZ</name>
<protein>
    <recommendedName>
        <fullName evidence="1">DUF3108 domain-containing protein</fullName>
    </recommendedName>
</protein>
<dbReference type="InterPro" id="IPR049279">
    <property type="entry name" value="DUF3108-like"/>
</dbReference>
<organism evidence="2">
    <name type="scientific">hydrothermal vent metagenome</name>
    <dbReference type="NCBI Taxonomy" id="652676"/>
    <lineage>
        <taxon>unclassified sequences</taxon>
        <taxon>metagenomes</taxon>
        <taxon>ecological metagenomes</taxon>
    </lineage>
</organism>
<dbReference type="EMBL" id="UOGD01000007">
    <property type="protein sequence ID" value="VAX15148.1"/>
    <property type="molecule type" value="Genomic_DNA"/>
</dbReference>